<feature type="domain" description="Fibronectin type-III" evidence="3">
    <location>
        <begin position="2055"/>
        <end position="2147"/>
    </location>
</feature>
<evidence type="ECO:0000256" key="2">
    <source>
        <dbReference type="SAM" id="MobiDB-lite"/>
    </source>
</evidence>
<dbReference type="InterPro" id="IPR011041">
    <property type="entry name" value="Quinoprot_gluc/sorb_DH_b-prop"/>
</dbReference>
<dbReference type="SMART" id="SM00758">
    <property type="entry name" value="PA14"/>
    <property type="match status" value="1"/>
</dbReference>
<dbReference type="PROSITE" id="PS51820">
    <property type="entry name" value="PA14"/>
    <property type="match status" value="1"/>
</dbReference>
<keyword evidence="6" id="KW-1185">Reference proteome</keyword>
<dbReference type="CDD" id="cd00063">
    <property type="entry name" value="FN3"/>
    <property type="match status" value="1"/>
</dbReference>
<dbReference type="SUPFAM" id="SSF50952">
    <property type="entry name" value="Soluble quinoprotein glucose dehydrogenase"/>
    <property type="match status" value="1"/>
</dbReference>
<dbReference type="SUPFAM" id="SSF49265">
    <property type="entry name" value="Fibronectin type III"/>
    <property type="match status" value="4"/>
</dbReference>
<dbReference type="SMART" id="SM00060">
    <property type="entry name" value="FN3"/>
    <property type="match status" value="5"/>
</dbReference>
<evidence type="ECO:0000259" key="3">
    <source>
        <dbReference type="PROSITE" id="PS50853"/>
    </source>
</evidence>
<feature type="compositionally biased region" description="Low complexity" evidence="2">
    <location>
        <begin position="651"/>
        <end position="662"/>
    </location>
</feature>
<feature type="domain" description="Fibronectin type-III" evidence="3">
    <location>
        <begin position="1955"/>
        <end position="2049"/>
    </location>
</feature>
<dbReference type="Pfam" id="PF07691">
    <property type="entry name" value="PA14"/>
    <property type="match status" value="1"/>
</dbReference>
<dbReference type="InterPro" id="IPR036116">
    <property type="entry name" value="FN3_sf"/>
</dbReference>
<keyword evidence="1" id="KW-0732">Signal</keyword>
<dbReference type="SUPFAM" id="SSF49785">
    <property type="entry name" value="Galactose-binding domain-like"/>
    <property type="match status" value="1"/>
</dbReference>
<evidence type="ECO:0000259" key="4">
    <source>
        <dbReference type="PROSITE" id="PS51820"/>
    </source>
</evidence>
<dbReference type="Pfam" id="PF11721">
    <property type="entry name" value="Malectin"/>
    <property type="match status" value="1"/>
</dbReference>
<dbReference type="KEGG" id="hbs:IPV69_08250"/>
<dbReference type="PANTHER" id="PTHR19328:SF75">
    <property type="entry name" value="ALDOSE SUGAR DEHYDROGENASE YLII"/>
    <property type="match status" value="1"/>
</dbReference>
<dbReference type="Pfam" id="PF13205">
    <property type="entry name" value="Big_5"/>
    <property type="match status" value="1"/>
</dbReference>
<dbReference type="InterPro" id="IPR014755">
    <property type="entry name" value="Cu-Rt/internalin_Ig-like"/>
</dbReference>
<dbReference type="Gene3D" id="2.60.120.430">
    <property type="entry name" value="Galactose-binding lectin"/>
    <property type="match status" value="1"/>
</dbReference>
<dbReference type="PROSITE" id="PS50853">
    <property type="entry name" value="FN3"/>
    <property type="match status" value="5"/>
</dbReference>
<dbReference type="Proteomes" id="UP000593765">
    <property type="component" value="Chromosome"/>
</dbReference>
<name>A0A7M2X1L0_9BACT</name>
<evidence type="ECO:0000256" key="1">
    <source>
        <dbReference type="ARBA" id="ARBA00022729"/>
    </source>
</evidence>
<sequence length="2290" mass="239918">MKNSFVVGDSRSLVASPAVRRKPRGQSSLASAANAVVELLEDRKLFAGDASIIQTLPYSLDFDTSSGGVVDKNGLGTGFTWVMPNKNNNEYAPSLIDMVGGRLRVTTTGTSLAGGPWENDNTLVNGLQTQFSAASGSFSISTRLIGPLGYLNNASEQGGLLFGPDHDNYVKLVAVAQPNGTFLQFVDEQKPSTAFVHQIASANSYTNIGSFTAINTLDLTIAGDASTGQITAYYRINGGSLVQVNQTVTLTGAQKTKFFASNARGGIIAMQKNDLAAETLVFEKFEIVPGTPQIAKPSVRADEVTPAPSQTNVKRDSFVSAALNLPNVGKGVDTSTLNTTTVKLYRSSDRVAVSGHVSTSGAGDTITYQPYGPLDANTQYTFEVTAGVKDTGGATFVPFSMNFTTGTEITPTDTNIAFQKVELTTATGQQYSSVQIGPDGKLYASSLSGLIQRFTINSDGTLGAAENITTVQTANGGNRFITGIVFDPSSTANNLILWVNNAQYAFEGASDWTGKLSRLSGANLENYQDYITGLPRAVRDHLNNQMTFGPDGKMYFAMGSMSAMGQADNAWGLRAEHLLSAAVLQIDTAAIATRISSGLGALSVRTEGATTNYDPWATNAPVKIYATGVRNAYDLVWTRGGVLYAPTNGSAAGGATPASPAGGFTGTRIDQAQNGPYTGPTVPGIAQVNVSEPDFLFKIEQGGYYGHPNSTRGEYVLNGGNPTDLVDYLETSQYPTGTQPDRNYRGAAWIFGKNHSPNGVIEYQGNAFGGRLDGKLLVVRYSGGADVVALTLDANGAVTESTSGISGLSGFVNPLDLTQDLSNGNLYIVDYGAQKIVLAKPVAPGARITVDTTTLRFNDDFANSNTTPSATRYVKITNTGTAPLSIPNTGLTLNNTANWTITVKPGLPTTVAPGESVDVGIAFKATVGAGAGIKTATLTITSNDATNPSIVVNLRGLATTGTGGMNEPSLQRVLDLYQIPVVTGDANPADTNLLSNTAPLTTPNDEVVAQRFVKAGAGPITIEPLAAFAGGTPAVKFGYYQAGTAGNRTELVSISAADAQSVNPTLNGTTSFDPGASRFGLYAYFPIFSNYAYSEDSLNTKENTVALRRKFRFYPLKNADGSAVPNAYIFTNEDYNNDPSGGTDSNDFVGIIRNVSISNDGAEIGLENTDAVPFPDRLVFSRVQTQPPDTKTLTDGTVVQPPNNVTHDTAVLRLRNTGSAPLTLNSLAVSNTSAWTIVNAPTAGTQIAAGGFLDITVRFVAQTLPTWPGFNSTVDPTAQAANQSGFYTGSLTINTNDADEAVTTVQLAGWWQNKSEKNQEPSVPTLVNNILGYRTKILNNGQTMADGWNGAGVLGEEVLSKYWVRADGSAPVEVTQLAAWHGQGDTARLRWAPFAYPGSVATVFTHSGPSGQSILPLINGGTTVASGTFKPVAAAANPLSAFQFRVENEWSDDAMNSVPDNPLDTGHHIRFWPARDKNNNLIPNTWIMGMDYFGINYDYQDNLYLVSNMKPMPPGAPSGLAATGQPNGIALDWGDVTGAPLLAGYNVYRSTTTGGTYTKLNASPVTDSLYIDTSAASGVTYYYRVTAIDSWGGESGTSATVNAVRTTDNVPPAPPTGLAGTGVATGVTLNWSANNDADLAGYRVYRAIIVGGTYSLLNTSALVTLTSFTDSTATPGSTVYYTVSAVDFSGNESAQSTSATVVAGDTTAPAVPSGVAANTAANGLTVSWSAVADTDAAGYRVYRASAIDGTYTQMSGALVTGTTWTDTSVLVGETWFYKVSAVDTSGNESAQSAAASATRNAVALPTIRINTGGGAFTDSNGVTWAADQYFTGGTAAVSSHDVTGTIDDPLYLARRWGAYTYAVPAANGDYVLSLHFSDPVYTTAGSRKFSVKAEGLTILDNFDLVANAGGGKKKFVRSFNVTIADGFLNLQTIKILDNPIISAIELVPNAPDTTPPAAPGNAVATGAVSGNSLSWTAPADADLAGYNVYRSDSVDGTFVKLNTTLLTALSYLDTTATADVTSYYRVTAIDTALNESLPATASALRPAGDTVAPAVPANLSATAGTTSGINLAWTSVSDSDLAGYHVYRAPAPGGPWTKLTTAAITATTYADTVAPENTVSYYYVTAIDVNGNESSASATASATAPIFANGTGLYGKYYAGTSFNTLKLGRMDGVINFDWGAGTPNPAVPVDNFSARWLGKIKAAVTGNYTFTVRASDGVRLWVNGQLIIDAWSAGDTADKISSTIALVAGQKYDIRLEYFEGTGAANIRMLWEADGLSQQIVQRGYLFSA</sequence>
<feature type="domain" description="Fibronectin type-III" evidence="3">
    <location>
        <begin position="1611"/>
        <end position="1706"/>
    </location>
</feature>
<dbReference type="Gene3D" id="3.90.182.10">
    <property type="entry name" value="Toxin - Anthrax Protective Antigen,domain 1"/>
    <property type="match status" value="1"/>
</dbReference>
<dbReference type="PANTHER" id="PTHR19328">
    <property type="entry name" value="HEDGEHOG-INTERACTING PROTEIN"/>
    <property type="match status" value="1"/>
</dbReference>
<evidence type="ECO:0000313" key="5">
    <source>
        <dbReference type="EMBL" id="QOV91332.1"/>
    </source>
</evidence>
<dbReference type="EMBL" id="CP063458">
    <property type="protein sequence ID" value="QOV91332.1"/>
    <property type="molecule type" value="Genomic_DNA"/>
</dbReference>
<accession>A0A7M2X1L0</accession>
<feature type="domain" description="PA14" evidence="4">
    <location>
        <begin position="2148"/>
        <end position="2286"/>
    </location>
</feature>
<dbReference type="InterPro" id="IPR003961">
    <property type="entry name" value="FN3_dom"/>
</dbReference>
<dbReference type="RefSeq" id="WP_206294568.1">
    <property type="nucleotide sequence ID" value="NZ_CP063458.1"/>
</dbReference>
<reference evidence="5 6" key="1">
    <citation type="submission" date="2020-10" db="EMBL/GenBank/DDBJ databases">
        <title>Wide distribution of Phycisphaera-like planctomycetes from WD2101 soil group in peatlands and genome analysis of the first cultivated representative.</title>
        <authorList>
            <person name="Dedysh S.N."/>
            <person name="Beletsky A.V."/>
            <person name="Ivanova A."/>
            <person name="Kulichevskaya I.S."/>
            <person name="Suzina N.E."/>
            <person name="Philippov D.A."/>
            <person name="Rakitin A.L."/>
            <person name="Mardanov A.V."/>
            <person name="Ravin N.V."/>
        </authorList>
    </citation>
    <scope>NUCLEOTIDE SEQUENCE [LARGE SCALE GENOMIC DNA]</scope>
    <source>
        <strain evidence="5 6">M1803</strain>
    </source>
</reference>
<dbReference type="InterPro" id="IPR011658">
    <property type="entry name" value="PA14_dom"/>
</dbReference>
<feature type="domain" description="Fibronectin type-III" evidence="3">
    <location>
        <begin position="1513"/>
        <end position="1609"/>
    </location>
</feature>
<gene>
    <name evidence="5" type="ORF">IPV69_08250</name>
</gene>
<protein>
    <submittedName>
        <fullName evidence="5">Ig-like domain-containing protein</fullName>
    </submittedName>
</protein>
<dbReference type="SUPFAM" id="SSF56988">
    <property type="entry name" value="Anthrax protective antigen"/>
    <property type="match status" value="1"/>
</dbReference>
<proteinExistence type="predicted"/>
<evidence type="ECO:0000313" key="6">
    <source>
        <dbReference type="Proteomes" id="UP000593765"/>
    </source>
</evidence>
<dbReference type="InterPro" id="IPR037524">
    <property type="entry name" value="PA14/GLEYA"/>
</dbReference>
<dbReference type="InterPro" id="IPR013783">
    <property type="entry name" value="Ig-like_fold"/>
</dbReference>
<feature type="domain" description="Fibronectin type-III" evidence="3">
    <location>
        <begin position="1708"/>
        <end position="1805"/>
    </location>
</feature>
<feature type="region of interest" description="Disordered" evidence="2">
    <location>
        <begin position="651"/>
        <end position="676"/>
    </location>
</feature>
<dbReference type="InterPro" id="IPR008979">
    <property type="entry name" value="Galactose-bd-like_sf"/>
</dbReference>
<dbReference type="InterPro" id="IPR032812">
    <property type="entry name" value="SbsA_Ig"/>
</dbReference>
<dbReference type="InterPro" id="IPR011042">
    <property type="entry name" value="6-blade_b-propeller_TolB-like"/>
</dbReference>
<dbReference type="Gene3D" id="2.60.40.1220">
    <property type="match status" value="1"/>
</dbReference>
<organism evidence="5 6">
    <name type="scientific">Humisphaera borealis</name>
    <dbReference type="NCBI Taxonomy" id="2807512"/>
    <lineage>
        <taxon>Bacteria</taxon>
        <taxon>Pseudomonadati</taxon>
        <taxon>Planctomycetota</taxon>
        <taxon>Phycisphaerae</taxon>
        <taxon>Tepidisphaerales</taxon>
        <taxon>Tepidisphaeraceae</taxon>
        <taxon>Humisphaera</taxon>
    </lineage>
</organism>
<dbReference type="Gene3D" id="2.60.40.10">
    <property type="entry name" value="Immunoglobulins"/>
    <property type="match status" value="7"/>
</dbReference>
<dbReference type="Gene3D" id="2.120.10.30">
    <property type="entry name" value="TolB, C-terminal domain"/>
    <property type="match status" value="1"/>
</dbReference>
<dbReference type="InterPro" id="IPR021720">
    <property type="entry name" value="Malectin_dom"/>
</dbReference>